<dbReference type="Pfam" id="PF00083">
    <property type="entry name" value="Sugar_tr"/>
    <property type="match status" value="1"/>
</dbReference>
<dbReference type="CTD" id="100500753"/>
<evidence type="ECO:0000256" key="3">
    <source>
        <dbReference type="ARBA" id="ARBA00022692"/>
    </source>
</evidence>
<dbReference type="PROSITE" id="PS50850">
    <property type="entry name" value="MFS"/>
    <property type="match status" value="1"/>
</dbReference>
<dbReference type="InterPro" id="IPR050549">
    <property type="entry name" value="MFS_Trehalose_Transporter"/>
</dbReference>
<gene>
    <name evidence="11" type="primary">LOC113502308</name>
</gene>
<comment type="subcellular location">
    <subcellularLocation>
        <location evidence="1">Cell membrane</location>
        <topology evidence="1">Multi-pass membrane protein</topology>
    </subcellularLocation>
</comment>
<organism evidence="10 11">
    <name type="scientific">Trichoplusia ni</name>
    <name type="common">Cabbage looper</name>
    <dbReference type="NCBI Taxonomy" id="7111"/>
    <lineage>
        <taxon>Eukaryota</taxon>
        <taxon>Metazoa</taxon>
        <taxon>Ecdysozoa</taxon>
        <taxon>Arthropoda</taxon>
        <taxon>Hexapoda</taxon>
        <taxon>Insecta</taxon>
        <taxon>Pterygota</taxon>
        <taxon>Neoptera</taxon>
        <taxon>Endopterygota</taxon>
        <taxon>Lepidoptera</taxon>
        <taxon>Glossata</taxon>
        <taxon>Ditrysia</taxon>
        <taxon>Noctuoidea</taxon>
        <taxon>Noctuidae</taxon>
        <taxon>Plusiinae</taxon>
        <taxon>Trichoplusia</taxon>
    </lineage>
</organism>
<dbReference type="GeneID" id="113502308"/>
<evidence type="ECO:0000256" key="2">
    <source>
        <dbReference type="ARBA" id="ARBA00022475"/>
    </source>
</evidence>
<dbReference type="InterPro" id="IPR036259">
    <property type="entry name" value="MFS_trans_sf"/>
</dbReference>
<keyword evidence="6" id="KW-0325">Glycoprotein</keyword>
<evidence type="ECO:0000256" key="6">
    <source>
        <dbReference type="ARBA" id="ARBA00023180"/>
    </source>
</evidence>
<dbReference type="PRINTS" id="PR00171">
    <property type="entry name" value="SUGRTRNSPORT"/>
</dbReference>
<proteinExistence type="inferred from homology"/>
<dbReference type="PROSITE" id="PS00216">
    <property type="entry name" value="SUGAR_TRANSPORT_1"/>
    <property type="match status" value="1"/>
</dbReference>
<dbReference type="NCBIfam" id="TIGR00879">
    <property type="entry name" value="SP"/>
    <property type="match status" value="1"/>
</dbReference>
<dbReference type="RefSeq" id="XP_026739625.1">
    <property type="nucleotide sequence ID" value="XM_026883824.1"/>
</dbReference>
<keyword evidence="3 8" id="KW-0812">Transmembrane</keyword>
<feature type="transmembrane region" description="Helical" evidence="8">
    <location>
        <begin position="201"/>
        <end position="222"/>
    </location>
</feature>
<evidence type="ECO:0000256" key="5">
    <source>
        <dbReference type="ARBA" id="ARBA00023136"/>
    </source>
</evidence>
<dbReference type="InterPro" id="IPR020846">
    <property type="entry name" value="MFS_dom"/>
</dbReference>
<dbReference type="InterPro" id="IPR005829">
    <property type="entry name" value="Sugar_transporter_CS"/>
</dbReference>
<keyword evidence="7" id="KW-0813">Transport</keyword>
<dbReference type="PANTHER" id="PTHR48021:SF7">
    <property type="entry name" value="RH09188P"/>
    <property type="match status" value="1"/>
</dbReference>
<keyword evidence="5 8" id="KW-0472">Membrane</keyword>
<feature type="transmembrane region" description="Helical" evidence="8">
    <location>
        <begin position="48"/>
        <end position="69"/>
    </location>
</feature>
<keyword evidence="10" id="KW-1185">Reference proteome</keyword>
<feature type="transmembrane region" description="Helical" evidence="8">
    <location>
        <begin position="325"/>
        <end position="347"/>
    </location>
</feature>
<dbReference type="OrthoDB" id="6612291at2759"/>
<dbReference type="InterPro" id="IPR003663">
    <property type="entry name" value="Sugar/inositol_transpt"/>
</dbReference>
<evidence type="ECO:0000256" key="8">
    <source>
        <dbReference type="SAM" id="Phobius"/>
    </source>
</evidence>
<dbReference type="GO" id="GO:0051119">
    <property type="term" value="F:sugar transmembrane transporter activity"/>
    <property type="evidence" value="ECO:0007669"/>
    <property type="project" value="InterPro"/>
</dbReference>
<accession>A0A7E5WFZ7</accession>
<sequence>MDDIASVDQIENDSVPFIKNGVSATITKTPIPDKKASKAGRGKALKQVLASFVANLGTINTGMAFGFSATSLPQLKSPDSFIHINDNQASWIASLSAAGTPIGCLLSGYLMDNIGRRRTLIITEIPLMLGWLLIAFAQNVPMIYAGRLMIGFGSGMVGAPARVYTCEVSQPHLRGMLGALASVGVSTGVLIQYVIGSVTSWNILAGISATVPILSFLGMLLLPETPNYLLQQDKRERAESSLAKLRGSTCNLEDEINKMIAFKEKNHVEPLHGPREIIKALLSPSTLKPFTILAIYFFVYQWCGVNTITFYAVEVFEASGAMSDKYWLTISMGIIRVIFTVIGCILCRKCGRRILTFVSGFGCGITMIILAVYMYFVKFWKDNDLPPQYSWIPVASIYIFVVSCTLGYLIIPWVMIGEVYPTQVRGIVGGLTTCVAHMSVFSVVKTFPFLKQNLNDYGVFGLYGSMSLLALIFFYFCLPETKGKTLQEIEDYFSGRTKSLTRRNTQCEGA</sequence>
<feature type="transmembrane region" description="Helical" evidence="8">
    <location>
        <begin position="354"/>
        <end position="376"/>
    </location>
</feature>
<dbReference type="CDD" id="cd17358">
    <property type="entry name" value="MFS_GLUT6_8_Class3_like"/>
    <property type="match status" value="1"/>
</dbReference>
<evidence type="ECO:0000256" key="4">
    <source>
        <dbReference type="ARBA" id="ARBA00022989"/>
    </source>
</evidence>
<dbReference type="PROSITE" id="PS00217">
    <property type="entry name" value="SUGAR_TRANSPORT_2"/>
    <property type="match status" value="1"/>
</dbReference>
<feature type="transmembrane region" description="Helical" evidence="8">
    <location>
        <begin position="290"/>
        <end position="313"/>
    </location>
</feature>
<dbReference type="SUPFAM" id="SSF103473">
    <property type="entry name" value="MFS general substrate transporter"/>
    <property type="match status" value="1"/>
</dbReference>
<dbReference type="Proteomes" id="UP000322000">
    <property type="component" value="Chromosome 17"/>
</dbReference>
<evidence type="ECO:0000313" key="11">
    <source>
        <dbReference type="RefSeq" id="XP_026739625.1"/>
    </source>
</evidence>
<evidence type="ECO:0000256" key="7">
    <source>
        <dbReference type="RuleBase" id="RU003346"/>
    </source>
</evidence>
<feature type="transmembrane region" description="Helical" evidence="8">
    <location>
        <begin position="459"/>
        <end position="478"/>
    </location>
</feature>
<dbReference type="FunFam" id="1.20.1250.20:FF:000249">
    <property type="entry name" value="facilitated trehalose transporter Tret1"/>
    <property type="match status" value="1"/>
</dbReference>
<feature type="transmembrane region" description="Helical" evidence="8">
    <location>
        <begin position="143"/>
        <end position="164"/>
    </location>
</feature>
<keyword evidence="4 8" id="KW-1133">Transmembrane helix</keyword>
<comment type="similarity">
    <text evidence="7">Belongs to the major facilitator superfamily. Sugar transporter (TC 2.A.1.1) family.</text>
</comment>
<feature type="transmembrane region" description="Helical" evidence="8">
    <location>
        <begin position="89"/>
        <end position="111"/>
    </location>
</feature>
<dbReference type="KEGG" id="tnl:113502308"/>
<dbReference type="Gene3D" id="1.20.1250.20">
    <property type="entry name" value="MFS general substrate transporter like domains"/>
    <property type="match status" value="1"/>
</dbReference>
<dbReference type="AlphaFoldDB" id="A0A7E5WFZ7"/>
<dbReference type="InParanoid" id="A0A7E5WFZ7"/>
<dbReference type="InterPro" id="IPR044775">
    <property type="entry name" value="MFS_ERD6/Tret1-like"/>
</dbReference>
<name>A0A7E5WFZ7_TRINI</name>
<dbReference type="GO" id="GO:0005886">
    <property type="term" value="C:plasma membrane"/>
    <property type="evidence" value="ECO:0007669"/>
    <property type="project" value="UniProtKB-SubCell"/>
</dbReference>
<dbReference type="PANTHER" id="PTHR48021">
    <property type="match status" value="1"/>
</dbReference>
<evidence type="ECO:0000259" key="9">
    <source>
        <dbReference type="PROSITE" id="PS50850"/>
    </source>
</evidence>
<evidence type="ECO:0000256" key="1">
    <source>
        <dbReference type="ARBA" id="ARBA00004651"/>
    </source>
</evidence>
<reference evidence="11" key="1">
    <citation type="submission" date="2025-08" db="UniProtKB">
        <authorList>
            <consortium name="RefSeq"/>
        </authorList>
    </citation>
    <scope>IDENTIFICATION</scope>
</reference>
<feature type="domain" description="Major facilitator superfamily (MFS) profile" evidence="9">
    <location>
        <begin position="50"/>
        <end position="482"/>
    </location>
</feature>
<dbReference type="InterPro" id="IPR005828">
    <property type="entry name" value="MFS_sugar_transport-like"/>
</dbReference>
<feature type="transmembrane region" description="Helical" evidence="8">
    <location>
        <begin position="396"/>
        <end position="415"/>
    </location>
</feature>
<keyword evidence="2" id="KW-1003">Cell membrane</keyword>
<feature type="transmembrane region" description="Helical" evidence="8">
    <location>
        <begin position="176"/>
        <end position="195"/>
    </location>
</feature>
<feature type="transmembrane region" description="Helical" evidence="8">
    <location>
        <begin position="427"/>
        <end position="447"/>
    </location>
</feature>
<protein>
    <submittedName>
        <fullName evidence="11">Facilitated trehalose transporter Tret1-like isoform X1</fullName>
    </submittedName>
</protein>
<evidence type="ECO:0000313" key="10">
    <source>
        <dbReference type="Proteomes" id="UP000322000"/>
    </source>
</evidence>
<feature type="transmembrane region" description="Helical" evidence="8">
    <location>
        <begin position="118"/>
        <end position="137"/>
    </location>
</feature>